<organism evidence="2 3">
    <name type="scientific">Ricinus communis</name>
    <name type="common">Castor bean</name>
    <dbReference type="NCBI Taxonomy" id="3988"/>
    <lineage>
        <taxon>Eukaryota</taxon>
        <taxon>Viridiplantae</taxon>
        <taxon>Streptophyta</taxon>
        <taxon>Embryophyta</taxon>
        <taxon>Tracheophyta</taxon>
        <taxon>Spermatophyta</taxon>
        <taxon>Magnoliopsida</taxon>
        <taxon>eudicotyledons</taxon>
        <taxon>Gunneridae</taxon>
        <taxon>Pentapetalae</taxon>
        <taxon>rosids</taxon>
        <taxon>fabids</taxon>
        <taxon>Malpighiales</taxon>
        <taxon>Euphorbiaceae</taxon>
        <taxon>Acalyphoideae</taxon>
        <taxon>Acalypheae</taxon>
        <taxon>Ricinus</taxon>
    </lineage>
</organism>
<evidence type="ECO:0000313" key="3">
    <source>
        <dbReference type="Proteomes" id="UP000008311"/>
    </source>
</evidence>
<name>B9TDZ5_RICCO</name>
<feature type="region of interest" description="Disordered" evidence="1">
    <location>
        <begin position="1"/>
        <end position="101"/>
    </location>
</feature>
<protein>
    <submittedName>
        <fullName evidence="2">Uncharacterized protein</fullName>
    </submittedName>
</protein>
<reference evidence="3" key="1">
    <citation type="journal article" date="2010" name="Nat. Biotechnol.">
        <title>Draft genome sequence of the oilseed species Ricinus communis.</title>
        <authorList>
            <person name="Chan A.P."/>
            <person name="Crabtree J."/>
            <person name="Zhao Q."/>
            <person name="Lorenzi H."/>
            <person name="Orvis J."/>
            <person name="Puiu D."/>
            <person name="Melake-Berhan A."/>
            <person name="Jones K.M."/>
            <person name="Redman J."/>
            <person name="Chen G."/>
            <person name="Cahoon E.B."/>
            <person name="Gedil M."/>
            <person name="Stanke M."/>
            <person name="Haas B.J."/>
            <person name="Wortman J.R."/>
            <person name="Fraser-Liggett C.M."/>
            <person name="Ravel J."/>
            <person name="Rabinowicz P.D."/>
        </authorList>
    </citation>
    <scope>NUCLEOTIDE SEQUENCE [LARGE SCALE GENOMIC DNA]</scope>
    <source>
        <strain evidence="3">cv. Hale</strain>
    </source>
</reference>
<accession>B9TDZ5</accession>
<evidence type="ECO:0000256" key="1">
    <source>
        <dbReference type="SAM" id="MobiDB-lite"/>
    </source>
</evidence>
<sequence length="101" mass="12130">SATSARWAAPARKPCDQWRGPRHRHFRNGRRQQPRLRLRRHDHDEHRRSPRRQFLDRGGDQREWPRRRGVRDGDRGACRVLDPQGRPRRPERPVVRAAGRP</sequence>
<feature type="non-terminal residue" evidence="2">
    <location>
        <position position="101"/>
    </location>
</feature>
<dbReference type="Proteomes" id="UP000008311">
    <property type="component" value="Unassembled WGS sequence"/>
</dbReference>
<dbReference type="InParanoid" id="B9TDZ5"/>
<evidence type="ECO:0000313" key="2">
    <source>
        <dbReference type="EMBL" id="EEF25919.1"/>
    </source>
</evidence>
<dbReference type="AlphaFoldDB" id="B9TDZ5"/>
<gene>
    <name evidence="2" type="ORF">RCOM_1865780</name>
</gene>
<proteinExistence type="predicted"/>
<feature type="compositionally biased region" description="Basic and acidic residues" evidence="1">
    <location>
        <begin position="41"/>
        <end position="77"/>
    </location>
</feature>
<feature type="non-terminal residue" evidence="2">
    <location>
        <position position="1"/>
    </location>
</feature>
<dbReference type="EMBL" id="EQ978596">
    <property type="protein sequence ID" value="EEF25919.1"/>
    <property type="molecule type" value="Genomic_DNA"/>
</dbReference>
<keyword evidence="3" id="KW-1185">Reference proteome</keyword>
<feature type="compositionally biased region" description="Basic residues" evidence="1">
    <location>
        <begin position="20"/>
        <end position="40"/>
    </location>
</feature>